<keyword evidence="2" id="KW-0539">Nucleus</keyword>
<dbReference type="PANTHER" id="PTHR46617">
    <property type="entry name" value="FORKHEAD BOX PROTEIN G1"/>
    <property type="match status" value="1"/>
</dbReference>
<feature type="non-terminal residue" evidence="4">
    <location>
        <position position="1"/>
    </location>
</feature>
<dbReference type="GO" id="GO:0003700">
    <property type="term" value="F:DNA-binding transcription factor activity"/>
    <property type="evidence" value="ECO:0007669"/>
    <property type="project" value="InterPro"/>
</dbReference>
<dbReference type="EMBL" id="CAJHNH020000312">
    <property type="protein sequence ID" value="CAG5116854.1"/>
    <property type="molecule type" value="Genomic_DNA"/>
</dbReference>
<evidence type="ECO:0000259" key="3">
    <source>
        <dbReference type="PROSITE" id="PS50039"/>
    </source>
</evidence>
<name>A0A8S3YJC5_9EUPU</name>
<organism evidence="4 5">
    <name type="scientific">Candidula unifasciata</name>
    <dbReference type="NCBI Taxonomy" id="100452"/>
    <lineage>
        <taxon>Eukaryota</taxon>
        <taxon>Metazoa</taxon>
        <taxon>Spiralia</taxon>
        <taxon>Lophotrochozoa</taxon>
        <taxon>Mollusca</taxon>
        <taxon>Gastropoda</taxon>
        <taxon>Heterobranchia</taxon>
        <taxon>Euthyneura</taxon>
        <taxon>Panpulmonata</taxon>
        <taxon>Eupulmonata</taxon>
        <taxon>Stylommatophora</taxon>
        <taxon>Helicina</taxon>
        <taxon>Helicoidea</taxon>
        <taxon>Geomitridae</taxon>
        <taxon>Candidula</taxon>
    </lineage>
</organism>
<accession>A0A8S3YJC5</accession>
<dbReference type="InterPro" id="IPR047208">
    <property type="entry name" value="FOXG1"/>
</dbReference>
<dbReference type="Proteomes" id="UP000678393">
    <property type="component" value="Unassembled WGS sequence"/>
</dbReference>
<dbReference type="GO" id="GO:0005634">
    <property type="term" value="C:nucleus"/>
    <property type="evidence" value="ECO:0007669"/>
    <property type="project" value="UniProtKB-SubCell"/>
</dbReference>
<comment type="caution">
    <text evidence="4">The sequence shown here is derived from an EMBL/GenBank/DDBJ whole genome shotgun (WGS) entry which is preliminary data.</text>
</comment>
<dbReference type="PROSITE" id="PS50039">
    <property type="entry name" value="FORK_HEAD_3"/>
    <property type="match status" value="1"/>
</dbReference>
<dbReference type="OrthoDB" id="6230630at2759"/>
<evidence type="ECO:0000313" key="5">
    <source>
        <dbReference type="Proteomes" id="UP000678393"/>
    </source>
</evidence>
<dbReference type="GO" id="GO:0006357">
    <property type="term" value="P:regulation of transcription by RNA polymerase II"/>
    <property type="evidence" value="ECO:0007669"/>
    <property type="project" value="TreeGrafter"/>
</dbReference>
<keyword evidence="5" id="KW-1185">Reference proteome</keyword>
<dbReference type="GO" id="GO:1990837">
    <property type="term" value="F:sequence-specific double-stranded DNA binding"/>
    <property type="evidence" value="ECO:0007669"/>
    <property type="project" value="TreeGrafter"/>
</dbReference>
<feature type="domain" description="Fork-head" evidence="3">
    <location>
        <begin position="1"/>
        <end position="34"/>
    </location>
</feature>
<feature type="DNA-binding region" description="Fork-head" evidence="2">
    <location>
        <begin position="1"/>
        <end position="34"/>
    </location>
</feature>
<proteinExistence type="predicted"/>
<sequence length="246" mass="26302">VPRHYDDPGKGNYWMLDPSCDDVFIGGTTGKLRRRSSHSARSRLAFGRAGFPYLGFPNFIREGLPAHLSFSSFYSLPGIMKHPGVYSYLGQNLLPPTGYIDSSNGAIIRPPGIDKYLLHSMTSQSAALSAAAAAAAAVSSASMSRSPPDSSRSSAVSSHLRQLHHSPYASLANPLSTPSFVIPGFGQLCAKSSPLSSSAVHRKMDSDLSPSHEGANSVFNLYPHLFRPFSGSNGDSHKIVSPMITH</sequence>
<reference evidence="4" key="1">
    <citation type="submission" date="2021-04" db="EMBL/GenBank/DDBJ databases">
        <authorList>
            <consortium name="Molecular Ecology Group"/>
        </authorList>
    </citation>
    <scope>NUCLEOTIDE SEQUENCE</scope>
</reference>
<comment type="subcellular location">
    <subcellularLocation>
        <location evidence="2">Nucleus</location>
    </subcellularLocation>
</comment>
<dbReference type="AlphaFoldDB" id="A0A8S3YJC5"/>
<dbReference type="InterPro" id="IPR001766">
    <property type="entry name" value="Fork_head_dom"/>
</dbReference>
<dbReference type="PANTHER" id="PTHR46617:SF3">
    <property type="entry name" value="FORKHEAD BOX PROTEIN G1"/>
    <property type="match status" value="1"/>
</dbReference>
<keyword evidence="1 2" id="KW-0238">DNA-binding</keyword>
<evidence type="ECO:0000256" key="1">
    <source>
        <dbReference type="ARBA" id="ARBA00023125"/>
    </source>
</evidence>
<gene>
    <name evidence="4" type="ORF">CUNI_LOCUS2412</name>
</gene>
<evidence type="ECO:0000313" key="4">
    <source>
        <dbReference type="EMBL" id="CAG5116854.1"/>
    </source>
</evidence>
<evidence type="ECO:0000256" key="2">
    <source>
        <dbReference type="PROSITE-ProRule" id="PRU00089"/>
    </source>
</evidence>
<protein>
    <recommendedName>
        <fullName evidence="3">Fork-head domain-containing protein</fullName>
    </recommendedName>
</protein>